<name>A0A2S4VF99_9BASI</name>
<dbReference type="PANTHER" id="PTHR47718:SF3">
    <property type="entry name" value="PROTEIN FAR1-RELATED SEQUENCE 5-LIKE"/>
    <property type="match status" value="1"/>
</dbReference>
<dbReference type="AlphaFoldDB" id="A0A2S4VF99"/>
<dbReference type="Proteomes" id="UP000238274">
    <property type="component" value="Unassembled WGS sequence"/>
</dbReference>
<feature type="region of interest" description="Disordered" evidence="1">
    <location>
        <begin position="157"/>
        <end position="195"/>
    </location>
</feature>
<proteinExistence type="predicted"/>
<reference evidence="4" key="3">
    <citation type="journal article" date="2018" name="Mol. Plant Microbe Interact.">
        <title>Genome sequence resources for the wheat stripe rust pathogen (Puccinia striiformis f. sp. tritici) and the barley stripe rust pathogen (Puccinia striiformis f. sp. hordei).</title>
        <authorList>
            <person name="Xia C."/>
            <person name="Wang M."/>
            <person name="Yin C."/>
            <person name="Cornejo O.E."/>
            <person name="Hulbert S.H."/>
            <person name="Chen X."/>
        </authorList>
    </citation>
    <scope>NUCLEOTIDE SEQUENCE [LARGE SCALE GENOMIC DNA]</scope>
    <source>
        <strain evidence="4">93TX-2</strain>
    </source>
</reference>
<feature type="compositionally biased region" description="Acidic residues" evidence="1">
    <location>
        <begin position="819"/>
        <end position="830"/>
    </location>
</feature>
<dbReference type="PANTHER" id="PTHR47718">
    <property type="entry name" value="OS01G0519700 PROTEIN"/>
    <property type="match status" value="1"/>
</dbReference>
<dbReference type="InterPro" id="IPR018289">
    <property type="entry name" value="MULE_transposase_dom"/>
</dbReference>
<evidence type="ECO:0000259" key="2">
    <source>
        <dbReference type="PROSITE" id="PS50802"/>
    </source>
</evidence>
<evidence type="ECO:0000313" key="4">
    <source>
        <dbReference type="Proteomes" id="UP000238274"/>
    </source>
</evidence>
<feature type="region of interest" description="Disordered" evidence="1">
    <location>
        <begin position="697"/>
        <end position="911"/>
    </location>
</feature>
<dbReference type="VEuPathDB" id="FungiDB:PSTT_12659"/>
<dbReference type="PROSITE" id="PS50802">
    <property type="entry name" value="OTU"/>
    <property type="match status" value="1"/>
</dbReference>
<feature type="domain" description="OTU" evidence="2">
    <location>
        <begin position="968"/>
        <end position="1106"/>
    </location>
</feature>
<feature type="compositionally biased region" description="Basic and acidic residues" evidence="1">
    <location>
        <begin position="739"/>
        <end position="748"/>
    </location>
</feature>
<feature type="compositionally biased region" description="Basic and acidic residues" evidence="1">
    <location>
        <begin position="714"/>
        <end position="725"/>
    </location>
</feature>
<sequence length="1167" mass="132299">MPSPPQVDISTHEQKVVSVEHQGNTTHKTSSQFEQSNKKSSSQLKPSNENCKNQGNTAKSPSSQVQLPKEDSMILAPMESSFSEAFTIPAPMEQSFSSREICLESIQAFAREKGFAIATGNGWKLQKAGQVVIYQHPPVVTRDPPTGPQVLAACSEKPAAVTQKPETTKTLPNIGQKPENDPPKPRKNIGKTRKTNCPFRMTLTHNTSTNLWDLVVNNPSHNHSPSDHPSAHIIHRKLTGAQKTEITRWSNAGVMPLKVKNGMMQDKSTPLYANLRAFHNLNYTERQKNRRGEFPMATMVDSLKSKGFEFKVKSTLDETTGINHLNAVFFSLPESLQLARKHASCLLIDATYKTNRYKFPLLHVTAINSCEKTFSVAFCFINTEKEVDFCWALEQLKFALEPHVPSVIVTDKEQALMSAIENVFPSTRNLLCQWHMGKNIWSHCHKLLGDLYLPFREAWNFLIASRTPSMYEKNYKKLVAASDSEPEVMYRINNVLHFGNVNTSRVESLHAAIKRFLKGSNSLMHTTICDMHDAVKHQLHELLIECATQKQVHINNLPDVLNRLAGKISHQAIQSVQCLLLADKGKSPECPEDCHYESYMGKPCLHKMRRLELEGKYLVPEDFRFQWHLPEISADTLLPTLSEPDLASNQASDDRFLSEVFERFQQLPAREKPAYIESFTRLLDQTHTLAAIQHPLEQTHKGRPHGPAKQPKPQSERSTKRDPSAWEHQIPKNPVGRPRKPEQPETAKKNPVGRPRKAESKSNEESNEVEPPKKRGRPRKIPPADAGSEKEAEGNESFGKKRKQQPKQKNIFQSSKLSEEDDMNFPDDPLDITTRSGRVIQRETGGPSKKHKPNELAIPISTKDEDDYQPSDTEVETEHLDKNQDLSVQPVNNPDENEELGQSDEDAELSASDSAINDGYEWKQLNQACSFTAIYIPNVGFTKFVSNIWLQAHPQYLSVSKRVRHTIAKMHQVDGDGHCGFRSAAVSMGLDEGKWADIRREMVKEMDAQEIYKEEKYIFDISDSIPFARLRSNLNYFRSPTRTTAYWINFPRHGDLLADTYQRPVIHVSNLITNTYLPLSHGPNTNPPIFLVFLEGENHYNAFKFEGSIYPAPVISPGWFKWRSEIAKGWENIIQIHREEWARRFPQEPPGSPVVIDLAPQIVATTQ</sequence>
<dbReference type="CDD" id="cd22744">
    <property type="entry name" value="OTU"/>
    <property type="match status" value="1"/>
</dbReference>
<organism evidence="3 4">
    <name type="scientific">Puccinia striiformis</name>
    <dbReference type="NCBI Taxonomy" id="27350"/>
    <lineage>
        <taxon>Eukaryota</taxon>
        <taxon>Fungi</taxon>
        <taxon>Dikarya</taxon>
        <taxon>Basidiomycota</taxon>
        <taxon>Pucciniomycotina</taxon>
        <taxon>Pucciniomycetes</taxon>
        <taxon>Pucciniales</taxon>
        <taxon>Pucciniaceae</taxon>
        <taxon>Puccinia</taxon>
    </lineage>
</organism>
<reference evidence="4" key="2">
    <citation type="journal article" date="2018" name="BMC Genomics">
        <title>Genomic insights into host adaptation between the wheat stripe rust pathogen (Puccinia striiformis f. sp. tritici) and the barley stripe rust pathogen (Puccinia striiformis f. sp. hordei).</title>
        <authorList>
            <person name="Xia C."/>
            <person name="Wang M."/>
            <person name="Yin C."/>
            <person name="Cornejo O.E."/>
            <person name="Hulbert S.H."/>
            <person name="Chen X."/>
        </authorList>
    </citation>
    <scope>NUCLEOTIDE SEQUENCE [LARGE SCALE GENOMIC DNA]</scope>
    <source>
        <strain evidence="4">93TX-2</strain>
    </source>
</reference>
<feature type="compositionally biased region" description="Polar residues" evidence="1">
    <location>
        <begin position="807"/>
        <end position="816"/>
    </location>
</feature>
<protein>
    <recommendedName>
        <fullName evidence="2">OTU domain-containing protein</fullName>
    </recommendedName>
</protein>
<dbReference type="VEuPathDB" id="FungiDB:PSHT_09641"/>
<comment type="caution">
    <text evidence="3">The sequence shown here is derived from an EMBL/GenBank/DDBJ whole genome shotgun (WGS) entry which is preliminary data.</text>
</comment>
<feature type="compositionally biased region" description="Acidic residues" evidence="1">
    <location>
        <begin position="895"/>
        <end position="908"/>
    </location>
</feature>
<dbReference type="Gene3D" id="3.90.70.80">
    <property type="match status" value="1"/>
</dbReference>
<gene>
    <name evidence="3" type="ORF">PSHT_09641</name>
</gene>
<dbReference type="InterPro" id="IPR003323">
    <property type="entry name" value="OTU_dom"/>
</dbReference>
<feature type="compositionally biased region" description="Polar residues" evidence="1">
    <location>
        <begin position="885"/>
        <end position="894"/>
    </location>
</feature>
<feature type="region of interest" description="Disordered" evidence="1">
    <location>
        <begin position="18"/>
        <end position="69"/>
    </location>
</feature>
<keyword evidence="4" id="KW-1185">Reference proteome</keyword>
<accession>A0A2S4VF99</accession>
<dbReference type="Pfam" id="PF10551">
    <property type="entry name" value="MULE"/>
    <property type="match status" value="1"/>
</dbReference>
<evidence type="ECO:0000256" key="1">
    <source>
        <dbReference type="SAM" id="MobiDB-lite"/>
    </source>
</evidence>
<dbReference type="EMBL" id="PKSM01000139">
    <property type="protein sequence ID" value="POW08177.1"/>
    <property type="molecule type" value="Genomic_DNA"/>
</dbReference>
<feature type="compositionally biased region" description="Acidic residues" evidence="1">
    <location>
        <begin position="864"/>
        <end position="875"/>
    </location>
</feature>
<dbReference type="OrthoDB" id="1880067at2759"/>
<dbReference type="VEuPathDB" id="FungiDB:PSTT_07757"/>
<reference evidence="3 4" key="1">
    <citation type="submission" date="2017-12" db="EMBL/GenBank/DDBJ databases">
        <title>Gene loss provides genomic basis for host adaptation in cereal stripe rust fungi.</title>
        <authorList>
            <person name="Xia C."/>
        </authorList>
    </citation>
    <scope>NUCLEOTIDE SEQUENCE [LARGE SCALE GENOMIC DNA]</scope>
    <source>
        <strain evidence="3 4">93TX-2</strain>
    </source>
</reference>
<feature type="compositionally biased region" description="Polar residues" evidence="1">
    <location>
        <begin position="164"/>
        <end position="173"/>
    </location>
</feature>
<evidence type="ECO:0000313" key="3">
    <source>
        <dbReference type="EMBL" id="POW08177.1"/>
    </source>
</evidence>
<feature type="compositionally biased region" description="Basic residues" evidence="1">
    <location>
        <begin position="185"/>
        <end position="194"/>
    </location>
</feature>
<feature type="compositionally biased region" description="Polar residues" evidence="1">
    <location>
        <begin position="21"/>
        <end position="66"/>
    </location>
</feature>